<keyword evidence="4" id="KW-1185">Reference proteome</keyword>
<accession>A0AAN6XIS5</accession>
<reference evidence="3" key="2">
    <citation type="submission" date="2023-05" db="EMBL/GenBank/DDBJ databases">
        <authorList>
            <consortium name="Lawrence Berkeley National Laboratory"/>
            <person name="Steindorff A."/>
            <person name="Hensen N."/>
            <person name="Bonometti L."/>
            <person name="Westerberg I."/>
            <person name="Brannstrom I.O."/>
            <person name="Guillou S."/>
            <person name="Cros-Aarteil S."/>
            <person name="Calhoun S."/>
            <person name="Haridas S."/>
            <person name="Kuo A."/>
            <person name="Mondo S."/>
            <person name="Pangilinan J."/>
            <person name="Riley R."/>
            <person name="Labutti K."/>
            <person name="Andreopoulos B."/>
            <person name="Lipzen A."/>
            <person name="Chen C."/>
            <person name="Yanf M."/>
            <person name="Daum C."/>
            <person name="Ng V."/>
            <person name="Clum A."/>
            <person name="Ohm R."/>
            <person name="Martin F."/>
            <person name="Silar P."/>
            <person name="Natvig D."/>
            <person name="Lalanne C."/>
            <person name="Gautier V."/>
            <person name="Ament-Velasquez S.L."/>
            <person name="Kruys A."/>
            <person name="Hutchinson M.I."/>
            <person name="Powell A.J."/>
            <person name="Barry K."/>
            <person name="Miller A.N."/>
            <person name="Grigoriev I.V."/>
            <person name="Debuchy R."/>
            <person name="Gladieux P."/>
            <person name="Thoren M.H."/>
            <person name="Johannesson H."/>
        </authorList>
    </citation>
    <scope>NUCLEOTIDE SEQUENCE</scope>
    <source>
        <strain evidence="3">CBS 315.58</strain>
    </source>
</reference>
<gene>
    <name evidence="3" type="ORF">QBC40DRAFT_324252</name>
</gene>
<evidence type="ECO:0000313" key="4">
    <source>
        <dbReference type="Proteomes" id="UP001303160"/>
    </source>
</evidence>
<evidence type="ECO:0000256" key="2">
    <source>
        <dbReference type="SAM" id="MobiDB-lite"/>
    </source>
</evidence>
<proteinExistence type="predicted"/>
<keyword evidence="1" id="KW-0175">Coiled coil</keyword>
<feature type="region of interest" description="Disordered" evidence="2">
    <location>
        <begin position="158"/>
        <end position="177"/>
    </location>
</feature>
<evidence type="ECO:0000256" key="1">
    <source>
        <dbReference type="SAM" id="Coils"/>
    </source>
</evidence>
<feature type="coiled-coil region" evidence="1">
    <location>
        <begin position="23"/>
        <end position="71"/>
    </location>
</feature>
<dbReference type="EMBL" id="MU863906">
    <property type="protein sequence ID" value="KAK4201558.1"/>
    <property type="molecule type" value="Genomic_DNA"/>
</dbReference>
<name>A0AAN6XIS5_9PEZI</name>
<organism evidence="3 4">
    <name type="scientific">Triangularia verruculosa</name>
    <dbReference type="NCBI Taxonomy" id="2587418"/>
    <lineage>
        <taxon>Eukaryota</taxon>
        <taxon>Fungi</taxon>
        <taxon>Dikarya</taxon>
        <taxon>Ascomycota</taxon>
        <taxon>Pezizomycotina</taxon>
        <taxon>Sordariomycetes</taxon>
        <taxon>Sordariomycetidae</taxon>
        <taxon>Sordariales</taxon>
        <taxon>Podosporaceae</taxon>
        <taxon>Triangularia</taxon>
    </lineage>
</organism>
<comment type="caution">
    <text evidence="3">The sequence shown here is derived from an EMBL/GenBank/DDBJ whole genome shotgun (WGS) entry which is preliminary data.</text>
</comment>
<sequence length="220" mass="23842">MAPAPETSTSGSYDPLKTALDKIRLLEAEARDDKTIIQALKDQDLRDRQYIDCLEKRLTELRSEMAEMISSPRRNISVRPPSTRSSISIEPDDGNILVLSKSAVQVISKALGFDDASKGNFTCGDDTLHSHDGQNQAAWSSEAGLPTPSSASGLRILTPSPTASVPTPRAPSPNVLSKQTPLSEFCCECGDYIQHVWGQPSAYRLCAECEVGQSMAECDI</sequence>
<protein>
    <submittedName>
        <fullName evidence="3">Uncharacterized protein</fullName>
    </submittedName>
</protein>
<dbReference type="Proteomes" id="UP001303160">
    <property type="component" value="Unassembled WGS sequence"/>
</dbReference>
<evidence type="ECO:0000313" key="3">
    <source>
        <dbReference type="EMBL" id="KAK4201558.1"/>
    </source>
</evidence>
<reference evidence="3" key="1">
    <citation type="journal article" date="2023" name="Mol. Phylogenet. Evol.">
        <title>Genome-scale phylogeny and comparative genomics of the fungal order Sordariales.</title>
        <authorList>
            <person name="Hensen N."/>
            <person name="Bonometti L."/>
            <person name="Westerberg I."/>
            <person name="Brannstrom I.O."/>
            <person name="Guillou S."/>
            <person name="Cros-Aarteil S."/>
            <person name="Calhoun S."/>
            <person name="Haridas S."/>
            <person name="Kuo A."/>
            <person name="Mondo S."/>
            <person name="Pangilinan J."/>
            <person name="Riley R."/>
            <person name="LaButti K."/>
            <person name="Andreopoulos B."/>
            <person name="Lipzen A."/>
            <person name="Chen C."/>
            <person name="Yan M."/>
            <person name="Daum C."/>
            <person name="Ng V."/>
            <person name="Clum A."/>
            <person name="Steindorff A."/>
            <person name="Ohm R.A."/>
            <person name="Martin F."/>
            <person name="Silar P."/>
            <person name="Natvig D.O."/>
            <person name="Lalanne C."/>
            <person name="Gautier V."/>
            <person name="Ament-Velasquez S.L."/>
            <person name="Kruys A."/>
            <person name="Hutchinson M.I."/>
            <person name="Powell A.J."/>
            <person name="Barry K."/>
            <person name="Miller A.N."/>
            <person name="Grigoriev I.V."/>
            <person name="Debuchy R."/>
            <person name="Gladieux P."/>
            <person name="Hiltunen Thoren M."/>
            <person name="Johannesson H."/>
        </authorList>
    </citation>
    <scope>NUCLEOTIDE SEQUENCE</scope>
    <source>
        <strain evidence="3">CBS 315.58</strain>
    </source>
</reference>
<dbReference type="AlphaFoldDB" id="A0AAN6XIS5"/>